<gene>
    <name evidence="2" type="ORF">EVAR_94384_1</name>
</gene>
<evidence type="ECO:0000313" key="3">
    <source>
        <dbReference type="Proteomes" id="UP000299102"/>
    </source>
</evidence>
<feature type="compositionally biased region" description="Basic and acidic residues" evidence="1">
    <location>
        <begin position="66"/>
        <end position="82"/>
    </location>
</feature>
<sequence length="97" mass="11024">MDVGGATIVLYEDLWCLPALPENRFPSPLRTTPGDTTRVIVVKDERMSEGRNPRRPNNCYAKRRTDKISRVPYPKEKKRDPITKTPLSVRLSPGCIS</sequence>
<protein>
    <submittedName>
        <fullName evidence="2">Uncharacterized protein</fullName>
    </submittedName>
</protein>
<dbReference type="Proteomes" id="UP000299102">
    <property type="component" value="Unassembled WGS sequence"/>
</dbReference>
<organism evidence="2 3">
    <name type="scientific">Eumeta variegata</name>
    <name type="common">Bagworm moth</name>
    <name type="synonym">Eumeta japonica</name>
    <dbReference type="NCBI Taxonomy" id="151549"/>
    <lineage>
        <taxon>Eukaryota</taxon>
        <taxon>Metazoa</taxon>
        <taxon>Ecdysozoa</taxon>
        <taxon>Arthropoda</taxon>
        <taxon>Hexapoda</taxon>
        <taxon>Insecta</taxon>
        <taxon>Pterygota</taxon>
        <taxon>Neoptera</taxon>
        <taxon>Endopterygota</taxon>
        <taxon>Lepidoptera</taxon>
        <taxon>Glossata</taxon>
        <taxon>Ditrysia</taxon>
        <taxon>Tineoidea</taxon>
        <taxon>Psychidae</taxon>
        <taxon>Oiketicinae</taxon>
        <taxon>Eumeta</taxon>
    </lineage>
</organism>
<accession>A0A4C1TPY9</accession>
<proteinExistence type="predicted"/>
<dbReference type="EMBL" id="BGZK01000076">
    <property type="protein sequence ID" value="GBP16043.1"/>
    <property type="molecule type" value="Genomic_DNA"/>
</dbReference>
<reference evidence="2 3" key="1">
    <citation type="journal article" date="2019" name="Commun. Biol.">
        <title>The bagworm genome reveals a unique fibroin gene that provides high tensile strength.</title>
        <authorList>
            <person name="Kono N."/>
            <person name="Nakamura H."/>
            <person name="Ohtoshi R."/>
            <person name="Tomita M."/>
            <person name="Numata K."/>
            <person name="Arakawa K."/>
        </authorList>
    </citation>
    <scope>NUCLEOTIDE SEQUENCE [LARGE SCALE GENOMIC DNA]</scope>
</reference>
<keyword evidence="3" id="KW-1185">Reference proteome</keyword>
<comment type="caution">
    <text evidence="2">The sequence shown here is derived from an EMBL/GenBank/DDBJ whole genome shotgun (WGS) entry which is preliminary data.</text>
</comment>
<evidence type="ECO:0000256" key="1">
    <source>
        <dbReference type="SAM" id="MobiDB-lite"/>
    </source>
</evidence>
<feature type="region of interest" description="Disordered" evidence="1">
    <location>
        <begin position="65"/>
        <end position="97"/>
    </location>
</feature>
<dbReference type="AlphaFoldDB" id="A0A4C1TPY9"/>
<name>A0A4C1TPY9_EUMVA</name>
<evidence type="ECO:0000313" key="2">
    <source>
        <dbReference type="EMBL" id="GBP16043.1"/>
    </source>
</evidence>